<name>A0AA88P166_TACVA</name>
<reference evidence="1" key="1">
    <citation type="submission" date="2023-08" db="EMBL/GenBank/DDBJ databases">
        <title>Pelteobagrus vachellii genome.</title>
        <authorList>
            <person name="Liu H."/>
        </authorList>
    </citation>
    <scope>NUCLEOTIDE SEQUENCE</scope>
    <source>
        <strain evidence="1">PRFRI_2022a</strain>
        <tissue evidence="1">Muscle</tissue>
    </source>
</reference>
<gene>
    <name evidence="1" type="ORF">Q7C36_000099</name>
</gene>
<dbReference type="Proteomes" id="UP001187315">
    <property type="component" value="Unassembled WGS sequence"/>
</dbReference>
<sequence length="259" mass="29356">MEGDVFIVKDERKVQKAGLYNDGQIIQLQVLTGIFYNSTEINKVNVDAFTRGKSFAVYRKEKGIPQSFKNNVDEAMSKCPETNFHGYNCMEFVMELLEVYLPLTKSDCSKIAFGTKPKGFKVVKNFADDYNSNAMLGDLFLVQGGYLQAGVCCSEKGPKIIQLTARRIGHSFILDFVHIVNIVHLNGFSAGMRYAIYRRTQGIPDSFKKKVEKALSRMPKRRQAEYSNVLFALELLSGKLEEKERDVEDLNDILFGDTE</sequence>
<dbReference type="AlphaFoldDB" id="A0AA88P166"/>
<organism evidence="1 2">
    <name type="scientific">Tachysurus vachellii</name>
    <name type="common">Darkbarbel catfish</name>
    <name type="synonym">Pelteobagrus vachellii</name>
    <dbReference type="NCBI Taxonomy" id="175792"/>
    <lineage>
        <taxon>Eukaryota</taxon>
        <taxon>Metazoa</taxon>
        <taxon>Chordata</taxon>
        <taxon>Craniata</taxon>
        <taxon>Vertebrata</taxon>
        <taxon>Euteleostomi</taxon>
        <taxon>Actinopterygii</taxon>
        <taxon>Neopterygii</taxon>
        <taxon>Teleostei</taxon>
        <taxon>Ostariophysi</taxon>
        <taxon>Siluriformes</taxon>
        <taxon>Bagridae</taxon>
        <taxon>Tachysurus</taxon>
    </lineage>
</organism>
<evidence type="ECO:0000313" key="1">
    <source>
        <dbReference type="EMBL" id="KAK2868228.1"/>
    </source>
</evidence>
<protein>
    <submittedName>
        <fullName evidence="1">Uncharacterized protein</fullName>
    </submittedName>
</protein>
<evidence type="ECO:0000313" key="2">
    <source>
        <dbReference type="Proteomes" id="UP001187315"/>
    </source>
</evidence>
<dbReference type="EMBL" id="JAVHJS010000001">
    <property type="protein sequence ID" value="KAK2868228.1"/>
    <property type="molecule type" value="Genomic_DNA"/>
</dbReference>
<proteinExistence type="predicted"/>
<keyword evidence="2" id="KW-1185">Reference proteome</keyword>
<comment type="caution">
    <text evidence="1">The sequence shown here is derived from an EMBL/GenBank/DDBJ whole genome shotgun (WGS) entry which is preliminary data.</text>
</comment>
<accession>A0AA88P166</accession>